<feature type="domain" description="Cytochrome c" evidence="6">
    <location>
        <begin position="562"/>
        <end position="771"/>
    </location>
</feature>
<organism evidence="7 8">
    <name type="scientific">Leptospira fluminis</name>
    <dbReference type="NCBI Taxonomy" id="2484979"/>
    <lineage>
        <taxon>Bacteria</taxon>
        <taxon>Pseudomonadati</taxon>
        <taxon>Spirochaetota</taxon>
        <taxon>Spirochaetia</taxon>
        <taxon>Leptospirales</taxon>
        <taxon>Leptospiraceae</taxon>
        <taxon>Leptospira</taxon>
    </lineage>
</organism>
<feature type="chain" id="PRO_5020993184" description="Cytochrome c domain-containing protein" evidence="5">
    <location>
        <begin position="25"/>
        <end position="771"/>
    </location>
</feature>
<accession>A0A4R9GTA6</accession>
<keyword evidence="3 4" id="KW-0408">Iron</keyword>
<dbReference type="InterPro" id="IPR009056">
    <property type="entry name" value="Cyt_c-like_dom"/>
</dbReference>
<comment type="caution">
    <text evidence="7">The sequence shown here is derived from an EMBL/GenBank/DDBJ whole genome shotgun (WGS) entry which is preliminary data.</text>
</comment>
<dbReference type="PROSITE" id="PS51007">
    <property type="entry name" value="CYTC"/>
    <property type="match status" value="1"/>
</dbReference>
<feature type="signal peptide" evidence="5">
    <location>
        <begin position="1"/>
        <end position="24"/>
    </location>
</feature>
<evidence type="ECO:0000256" key="1">
    <source>
        <dbReference type="ARBA" id="ARBA00022617"/>
    </source>
</evidence>
<dbReference type="SUPFAM" id="SSF46626">
    <property type="entry name" value="Cytochrome c"/>
    <property type="match status" value="1"/>
</dbReference>
<dbReference type="AlphaFoldDB" id="A0A4R9GTA6"/>
<evidence type="ECO:0000256" key="5">
    <source>
        <dbReference type="SAM" id="SignalP"/>
    </source>
</evidence>
<evidence type="ECO:0000313" key="7">
    <source>
        <dbReference type="EMBL" id="TGK22236.1"/>
    </source>
</evidence>
<dbReference type="GO" id="GO:0046872">
    <property type="term" value="F:metal ion binding"/>
    <property type="evidence" value="ECO:0007669"/>
    <property type="project" value="UniProtKB-KW"/>
</dbReference>
<keyword evidence="8" id="KW-1185">Reference proteome</keyword>
<proteinExistence type="predicted"/>
<dbReference type="PROSITE" id="PS51257">
    <property type="entry name" value="PROKAR_LIPOPROTEIN"/>
    <property type="match status" value="1"/>
</dbReference>
<evidence type="ECO:0000256" key="4">
    <source>
        <dbReference type="PROSITE-ProRule" id="PRU00433"/>
    </source>
</evidence>
<keyword evidence="1 4" id="KW-0349">Heme</keyword>
<dbReference type="RefSeq" id="WP_135811652.1">
    <property type="nucleotide sequence ID" value="NZ_RQEV01000001.1"/>
</dbReference>
<evidence type="ECO:0000259" key="6">
    <source>
        <dbReference type="PROSITE" id="PS51007"/>
    </source>
</evidence>
<evidence type="ECO:0000313" key="8">
    <source>
        <dbReference type="Proteomes" id="UP000297855"/>
    </source>
</evidence>
<reference evidence="7" key="1">
    <citation type="journal article" date="2019" name="PLoS Negl. Trop. Dis.">
        <title>Revisiting the worldwide diversity of Leptospira species in the environment.</title>
        <authorList>
            <person name="Vincent A.T."/>
            <person name="Schiettekatte O."/>
            <person name="Bourhy P."/>
            <person name="Veyrier F.J."/>
            <person name="Picardeau M."/>
        </authorList>
    </citation>
    <scope>NUCLEOTIDE SEQUENCE [LARGE SCALE GENOMIC DNA]</scope>
    <source>
        <strain evidence="7">SCS5</strain>
    </source>
</reference>
<keyword evidence="2 4" id="KW-0479">Metal-binding</keyword>
<sequence length="771" mass="85257">METKGVKKANRVFKTAVIALTALAAGCPAGIFTEFPNQEQVCTFDPVREGIRAISAANFPQPQLQSLSINGTLAWQNLPNSVVPVPPPVLAPGQVITLKGSGFGAGPDIDFSKIMIGNTRILETDLKMYEQRLDVAKQVNFEVDNVHDQWNKYVISWTDTEIQFTVPEHTTGGPLIVQVQKRTGYNESLLRPGQSHNVIDAQTGRITDEDFKQNCDVVSTLSEAKATDPLAVTVNNPGFGDLFTLGEEVFWSYDFNIGIAHIIRNLDWTKIFGYQATDPITGLIADPVLLFGANRAVTGEVPSAATDNVYFDPYPQPTPIPGFLGSDPLLKGNTRSSGWAGYRYAEASNPYTGKGEWIGFNCASCHGYRVSFEASPGNVVTKVIPGLPNPKWSMKWSLLGDFKGVKASEPGPSFDASSKDVDKTVLIYSLPQGAGEHTLIRIKGEGSETDNDYQFSPIAIPNVTNYMGVRRSLSHTESYVGFEGSYIHSEEPDGATGSMKTKALQALTAYMTKLDQNDRSLRQAGMYRWLKYKGKLLGQAGADPGEGSFVQTGWESYPGVTSAVNRGKTIFQRDCGSCHGDKVGLNSNEKMFRLDQVGRFFAPTVYQRKQQSIRATFLRDMYWVQHRGLLSDGHVRNLEDLVHPDRCTEGSSLYNSYYTIHTAAVPPLGGPDFPVPYPSHNRKGDVFRIPKSPSDTDQGVKRNRFIERHKYFVSIPGDNDWYYWDYQKMRREYGPEELGTTAPIGLPASPHPWCTNNSADVDDLVEYILTL</sequence>
<evidence type="ECO:0000256" key="2">
    <source>
        <dbReference type="ARBA" id="ARBA00022723"/>
    </source>
</evidence>
<name>A0A4R9GTA6_9LEPT</name>
<dbReference type="InterPro" id="IPR013783">
    <property type="entry name" value="Ig-like_fold"/>
</dbReference>
<dbReference type="Gene3D" id="2.60.40.10">
    <property type="entry name" value="Immunoglobulins"/>
    <property type="match status" value="1"/>
</dbReference>
<evidence type="ECO:0000256" key="3">
    <source>
        <dbReference type="ARBA" id="ARBA00023004"/>
    </source>
</evidence>
<protein>
    <recommendedName>
        <fullName evidence="6">Cytochrome c domain-containing protein</fullName>
    </recommendedName>
</protein>
<gene>
    <name evidence="7" type="ORF">EHO61_00175</name>
</gene>
<dbReference type="InterPro" id="IPR036909">
    <property type="entry name" value="Cyt_c-like_dom_sf"/>
</dbReference>
<keyword evidence="5" id="KW-0732">Signal</keyword>
<dbReference type="GO" id="GO:0009055">
    <property type="term" value="F:electron transfer activity"/>
    <property type="evidence" value="ECO:0007669"/>
    <property type="project" value="InterPro"/>
</dbReference>
<dbReference type="GO" id="GO:0020037">
    <property type="term" value="F:heme binding"/>
    <property type="evidence" value="ECO:0007669"/>
    <property type="project" value="InterPro"/>
</dbReference>
<dbReference type="Proteomes" id="UP000297855">
    <property type="component" value="Unassembled WGS sequence"/>
</dbReference>
<dbReference type="EMBL" id="RQEV01000001">
    <property type="protein sequence ID" value="TGK22236.1"/>
    <property type="molecule type" value="Genomic_DNA"/>
</dbReference>
<dbReference type="OrthoDB" id="333274at2"/>